<name>F2DMZ0_HORVV</name>
<dbReference type="SUPFAM" id="SSF81901">
    <property type="entry name" value="HCP-like"/>
    <property type="match status" value="3"/>
</dbReference>
<dbReference type="AlphaFoldDB" id="F2DMZ0"/>
<dbReference type="PANTHER" id="PTHR11102">
    <property type="entry name" value="SEL-1-LIKE PROTEIN"/>
    <property type="match status" value="1"/>
</dbReference>
<feature type="region of interest" description="Disordered" evidence="2">
    <location>
        <begin position="920"/>
        <end position="961"/>
    </location>
</feature>
<feature type="compositionally biased region" description="Low complexity" evidence="2">
    <location>
        <begin position="926"/>
        <end position="940"/>
    </location>
</feature>
<comment type="similarity">
    <text evidence="1">Belongs to the sel-1 family.</text>
</comment>
<feature type="compositionally biased region" description="Polar residues" evidence="2">
    <location>
        <begin position="941"/>
        <end position="955"/>
    </location>
</feature>
<feature type="compositionally biased region" description="Polar residues" evidence="2">
    <location>
        <begin position="111"/>
        <end position="120"/>
    </location>
</feature>
<feature type="region of interest" description="Disordered" evidence="2">
    <location>
        <begin position="74"/>
        <end position="120"/>
    </location>
</feature>
<dbReference type="InterPro" id="IPR006597">
    <property type="entry name" value="Sel1-like"/>
</dbReference>
<dbReference type="EMBL" id="AK365258">
    <property type="protein sequence ID" value="BAJ96461.1"/>
    <property type="molecule type" value="mRNA"/>
</dbReference>
<dbReference type="InterPro" id="IPR011990">
    <property type="entry name" value="TPR-like_helical_dom_sf"/>
</dbReference>
<proteinExistence type="evidence at transcript level"/>
<feature type="region of interest" description="Disordered" evidence="2">
    <location>
        <begin position="136"/>
        <end position="155"/>
    </location>
</feature>
<dbReference type="Gene3D" id="1.25.40.10">
    <property type="entry name" value="Tetratricopeptide repeat domain"/>
    <property type="match status" value="3"/>
</dbReference>
<feature type="compositionally biased region" description="Low complexity" evidence="2">
    <location>
        <begin position="89"/>
        <end position="103"/>
    </location>
</feature>
<sequence>MGAGVSRTCAFSLAEKPYVPSADNSLKLLIVSANGNLLPVVANASIYSVVVPNAIKVVTLTPVATHAMARTNISIKSTPQNRPRRDGSSADVHSSASSYSLHGLPRELPGSTHQITSLQPTVDDVADRIVKEEEQRAAALQSANGLKPPPKPQQTQMLTGAEAVELPKSFKLTPLDVGDTELVLTTLAENGQVRSYLCNVSRQAWDADGWKPGTHRDKFRWYCHGAADGNPLAQFRLALMYAGEGGAVMVPQGQQNDWNYPEQGAADSYDESMVQWTRMHETIAQYRHYQWLLRAAQQDCQPALSRLGRVWLDRQVPDEVIKSLETDLNRGRDPSLPPVRIGQLETAREAVHWLSQAVKQGDTEAAVQLAYMYLDGVGVQCDFKQALNWFRKANQPFDKSSREVSDRLRAKAEQGDPVACYQFGLMHIDGVGVPVDYKQAIALMSKQEPDREQLAMKVAALLEANAKKALAPGPDGIMQAHPGPFADAAFQLALMHAEGVGAPIDYKKVLLWLERAGKSKDVAYQLLVKWITNCAEQGNPYASEQLALMYTDGVGVHTDYKHAISWFIRANEDSKSAEKRVVERLLQSANKNPRSAYQLALMYIDGVGVETDFKAAMQWLDKASQAVTQAHKQAAEWFQQAAETGDKRAAYQMALMCLDGIGVAMSYKNALVWLEKGGQSEDFAQQFVSSRLQSAAEKHNIESANQLAVLYMEYQTSLKWLVREGKPESFFHINAAHWYRIAAEEGDTSSAQTLAQMHVDGVGVPIDFKIATHWFEKAGKTKEFAKHRIDAKLQSLKPKYKSLFLDYSHGQRMDLLDFQGFYRDCLMAKGLDQRKAEQETNSVYNGVKKYEALFASYDESKDRILDFEEVWSHPHTHTNLFPKTGKHVMAANTFFANWTPRSTDDTNSIMSDAIRSPTLRKELSRRNLSSSNLNRAPSRLTTANVGSLSRGSSKLNLPIND</sequence>
<dbReference type="SMART" id="SM00671">
    <property type="entry name" value="SEL1"/>
    <property type="match status" value="7"/>
</dbReference>
<protein>
    <submittedName>
        <fullName evidence="3">Predicted protein</fullName>
    </submittedName>
</protein>
<accession>F2DMZ0</accession>
<evidence type="ECO:0000256" key="2">
    <source>
        <dbReference type="SAM" id="MobiDB-lite"/>
    </source>
</evidence>
<dbReference type="PANTHER" id="PTHR11102:SF160">
    <property type="entry name" value="ERAD-ASSOCIATED E3 UBIQUITIN-PROTEIN LIGASE COMPONENT HRD3"/>
    <property type="match status" value="1"/>
</dbReference>
<organism evidence="3">
    <name type="scientific">Hordeum vulgare subsp. vulgare</name>
    <name type="common">Domesticated barley</name>
    <dbReference type="NCBI Taxonomy" id="112509"/>
    <lineage>
        <taxon>Eukaryota</taxon>
        <taxon>Viridiplantae</taxon>
        <taxon>Streptophyta</taxon>
        <taxon>Embryophyta</taxon>
        <taxon>Tracheophyta</taxon>
        <taxon>Spermatophyta</taxon>
        <taxon>Magnoliopsida</taxon>
        <taxon>Liliopsida</taxon>
        <taxon>Poales</taxon>
        <taxon>Poaceae</taxon>
        <taxon>BOP clade</taxon>
        <taxon>Pooideae</taxon>
        <taxon>Triticodae</taxon>
        <taxon>Triticeae</taxon>
        <taxon>Hordeinae</taxon>
        <taxon>Hordeum</taxon>
    </lineage>
</organism>
<evidence type="ECO:0000313" key="3">
    <source>
        <dbReference type="EMBL" id="BAJ96461.1"/>
    </source>
</evidence>
<dbReference type="InterPro" id="IPR018247">
    <property type="entry name" value="EF_Hand_1_Ca_BS"/>
</dbReference>
<reference evidence="3" key="1">
    <citation type="journal article" date="2011" name="Plant Physiol.">
        <title>Comprehensive sequence analysis of 24,783 barley full-length cDNAs derived from 12 clone libraries.</title>
        <authorList>
            <person name="Matsumoto T."/>
            <person name="Tanaka T."/>
            <person name="Sakai H."/>
            <person name="Amano N."/>
            <person name="Kanamori H."/>
            <person name="Kurita K."/>
            <person name="Kikuta A."/>
            <person name="Kamiya K."/>
            <person name="Yamamoto M."/>
            <person name="Ikawa H."/>
            <person name="Fujii N."/>
            <person name="Hori K."/>
            <person name="Itoh T."/>
            <person name="Sato K."/>
        </authorList>
    </citation>
    <scope>NUCLEOTIDE SEQUENCE</scope>
    <source>
        <tissue evidence="3">Shoot and root</tissue>
    </source>
</reference>
<evidence type="ECO:0000256" key="1">
    <source>
        <dbReference type="ARBA" id="ARBA00038101"/>
    </source>
</evidence>
<dbReference type="PROSITE" id="PS00018">
    <property type="entry name" value="EF_HAND_1"/>
    <property type="match status" value="1"/>
</dbReference>
<dbReference type="Pfam" id="PF08238">
    <property type="entry name" value="Sel1"/>
    <property type="match status" value="11"/>
</dbReference>
<dbReference type="InterPro" id="IPR050767">
    <property type="entry name" value="Sel1_AlgK"/>
</dbReference>